<comment type="similarity">
    <text evidence="1">Belongs to the RICTOR family.</text>
</comment>
<dbReference type="InterPro" id="IPR029453">
    <property type="entry name" value="Rictor_IV"/>
</dbReference>
<evidence type="ECO:0000259" key="6">
    <source>
        <dbReference type="SMART" id="SM01310"/>
    </source>
</evidence>
<dbReference type="Pfam" id="PF14666">
    <property type="entry name" value="RICTOR_M"/>
    <property type="match status" value="1"/>
</dbReference>
<organism evidence="7 8">
    <name type="scientific">Schizopora paradoxa</name>
    <dbReference type="NCBI Taxonomy" id="27342"/>
    <lineage>
        <taxon>Eukaryota</taxon>
        <taxon>Fungi</taxon>
        <taxon>Dikarya</taxon>
        <taxon>Basidiomycota</taxon>
        <taxon>Agaricomycotina</taxon>
        <taxon>Agaricomycetes</taxon>
        <taxon>Hymenochaetales</taxon>
        <taxon>Schizoporaceae</taxon>
        <taxon>Schizopora</taxon>
    </lineage>
</organism>
<evidence type="ECO:0000313" key="8">
    <source>
        <dbReference type="Proteomes" id="UP000053477"/>
    </source>
</evidence>
<evidence type="ECO:0000259" key="5">
    <source>
        <dbReference type="SMART" id="SM01308"/>
    </source>
</evidence>
<protein>
    <recommendedName>
        <fullName evidence="9">REM-1 domain-containing protein</fullName>
    </recommendedName>
</protein>
<dbReference type="PANTHER" id="PTHR13298:SF11">
    <property type="entry name" value="RAPAMYCIN-INSENSITIVE COMPANION OF MTOR"/>
    <property type="match status" value="1"/>
</dbReference>
<dbReference type="PANTHER" id="PTHR13298">
    <property type="entry name" value="CYTOSOLIC REGULATOR PIANISSIMO"/>
    <property type="match status" value="1"/>
</dbReference>
<dbReference type="Pfam" id="PF14663">
    <property type="entry name" value="RasGEF_N_2"/>
    <property type="match status" value="1"/>
</dbReference>
<evidence type="ECO:0000256" key="1">
    <source>
        <dbReference type="ARBA" id="ARBA00008878"/>
    </source>
</evidence>
<dbReference type="InterPro" id="IPR028268">
    <property type="entry name" value="Pianissimo_fam"/>
</dbReference>
<evidence type="ECO:0000313" key="7">
    <source>
        <dbReference type="EMBL" id="KLO15978.1"/>
    </source>
</evidence>
<feature type="domain" description="Rapamycin-insensitive companion of mTOR N-terminal" evidence="5">
    <location>
        <begin position="157"/>
        <end position="532"/>
    </location>
</feature>
<dbReference type="SUPFAM" id="SSF48371">
    <property type="entry name" value="ARM repeat"/>
    <property type="match status" value="2"/>
</dbReference>
<dbReference type="SMART" id="SM01310">
    <property type="entry name" value="RICTOR_V"/>
    <property type="match status" value="1"/>
</dbReference>
<feature type="domain" description="Rapamycin-insensitive companion of mTOR middle" evidence="4">
    <location>
        <begin position="616"/>
        <end position="848"/>
    </location>
</feature>
<accession>A0A0H2S2J7</accession>
<feature type="region of interest" description="Disordered" evidence="3">
    <location>
        <begin position="83"/>
        <end position="106"/>
    </location>
</feature>
<dbReference type="SMART" id="SM01303">
    <property type="entry name" value="RasGEF_N_2"/>
    <property type="match status" value="1"/>
</dbReference>
<dbReference type="InParanoid" id="A0A0H2S2J7"/>
<dbReference type="SMART" id="SM01307">
    <property type="entry name" value="RICTOR_M"/>
    <property type="match status" value="1"/>
</dbReference>
<name>A0A0H2S2J7_9AGAM</name>
<feature type="domain" description="Rapamycin-insensitive companion of mTOR" evidence="6">
    <location>
        <begin position="1017"/>
        <end position="1089"/>
    </location>
</feature>
<dbReference type="Proteomes" id="UP000053477">
    <property type="component" value="Unassembled WGS sequence"/>
</dbReference>
<sequence>MFTELDGKSLEDQIQTLQEMLAKAQNLKRGAEGVLKPDLPNIIKARIEGEMAQADAQINSIVNRMDSCAPLLNPKCERSDSVLVSSHARDTRSTSLRDGGPSLLSGLKTTKQQVSGLIKALLNPSLHKNSVSSVSSSSSSLGAQPSDTAGEFDNVRSEVMKQLCTILEGNDRVRFDLNMVDLVQAISPALADNASSKMRARAYRLLRHTLVDMHSVGRLLEQNLDWYLVRSLARDNRCSTEREQVIKLVRSIVEIGSENRPPHASAGLGTVPLSEAVMRALIAVAEHQEDPFNIIVSQTLTEILLIDVDLLERTGGLRVLLQALVDGPAELAPIVTSAFLQIMDIPKSRVYLNPGTDLDVALSGITDAYGKGTHHGDRMRVSAKVISVILRTWSGLMYLCMNDMAAIRTMVDTLRIPTLETREIILDMFFDLLNIKTPEWYKTFIDGKRLTIYRRRPPSQPKHTMESTASKAPENLKLTDQYISLLIIVLTKAGLLDALTAMLEEVATGSSLSRKATLLIAEILQTANKSLPVQYASHIQSITRIFELAVDYNNGDHRIVGTGAISSIESFNRHQARFQTQVIVKDARQRANSVEDPVRRGQRQAEQVRVRTAMQMDDKAFQSALIDTQVMMSRDFKKWNHEILLGLVEGPLLNPKRLEEAIKVSKFVKRLMSFFHPFSQLSNRFADIERNEVRSTVKWVKLGCSLLSTLLANPDGVKYLASEEEFLPQIVKGFNQLDPVSVLNASDAETVFSKKKIEETLTYGYLEMLGTLSKHREGVELLEKFKIFSALYQVSNLKSRDDLVKGIIDNIDYSIDGHSRIVLSKMLTSAYKHIREYATIHLGQLIRSSPKVNAWMLRLLVTQLYDPDQNVCQKAVQFLEEVCDSPENLKVVVDMQPTLEHLGEVANSLLYKFMSTPLGFRYLYDVGFIERELDAWLYGRNENYVVEIEVYLSRELNYNPMEDEPYRNFEGTAPRHFYGEIAKTEFGCQILHEKGHFEEFAYFIRTHGFECEDFEIIHKLKSILWVIGHVGASPGGLHFLEEDNLIPIILEIAELSAVLSVRGTCFYALGLISSTAPGAEILDDDDWESTLSPLGVPTGLCYPSNVEKFVAVDPWDVPPPEDQKTLIPPTVQEEVDILAAISNLANTVIANAASRTLAKMKSKPEYRNAFSSCSLFYRVLDMLSTQRFRLPVRRYILDLFDIQLDADVVLELAVCAQKLQAPGNTQSPKITKLKPRVVSTFGRPGRGRNPSDSSDDDESMDSEEEPIEIVVERPVSLLPVRKVKGFMDSPISNSSR</sequence>
<reference evidence="7 8" key="1">
    <citation type="submission" date="2015-04" db="EMBL/GenBank/DDBJ databases">
        <title>Complete genome sequence of Schizopora paradoxa KUC8140, a cosmopolitan wood degrader in East Asia.</title>
        <authorList>
            <consortium name="DOE Joint Genome Institute"/>
            <person name="Min B."/>
            <person name="Park H."/>
            <person name="Jang Y."/>
            <person name="Kim J.-J."/>
            <person name="Kim K.H."/>
            <person name="Pangilinan J."/>
            <person name="Lipzen A."/>
            <person name="Riley R."/>
            <person name="Grigoriev I.V."/>
            <person name="Spatafora J.W."/>
            <person name="Choi I.-G."/>
        </authorList>
    </citation>
    <scope>NUCLEOTIDE SEQUENCE [LARGE SCALE GENOMIC DNA]</scope>
    <source>
        <strain evidence="7 8">KUC8140</strain>
    </source>
</reference>
<dbReference type="Pfam" id="PF14664">
    <property type="entry name" value="RICTOR_N"/>
    <property type="match status" value="1"/>
</dbReference>
<dbReference type="GO" id="GO:0038203">
    <property type="term" value="P:TORC2 signaling"/>
    <property type="evidence" value="ECO:0007669"/>
    <property type="project" value="TreeGrafter"/>
</dbReference>
<dbReference type="InterPro" id="IPR016024">
    <property type="entry name" value="ARM-type_fold"/>
</dbReference>
<dbReference type="EMBL" id="KQ085922">
    <property type="protein sequence ID" value="KLO15978.1"/>
    <property type="molecule type" value="Genomic_DNA"/>
</dbReference>
<dbReference type="OrthoDB" id="271111at2759"/>
<proteinExistence type="inferred from homology"/>
<evidence type="ECO:0000256" key="3">
    <source>
        <dbReference type="SAM" id="MobiDB-lite"/>
    </source>
</evidence>
<dbReference type="FunCoup" id="A0A0H2S2J7">
    <property type="interactions" value="258"/>
</dbReference>
<dbReference type="GO" id="GO:0031932">
    <property type="term" value="C:TORC2 complex"/>
    <property type="evidence" value="ECO:0007669"/>
    <property type="project" value="InterPro"/>
</dbReference>
<gene>
    <name evidence="7" type="ORF">SCHPADRAFT_823888</name>
</gene>
<dbReference type="Pfam" id="PF14668">
    <property type="entry name" value="RICTOR_V"/>
    <property type="match status" value="1"/>
</dbReference>
<feature type="region of interest" description="Disordered" evidence="3">
    <location>
        <begin position="1223"/>
        <end position="1269"/>
    </location>
</feature>
<feature type="compositionally biased region" description="Acidic residues" evidence="3">
    <location>
        <begin position="1253"/>
        <end position="1267"/>
    </location>
</feature>
<dbReference type="SMART" id="SM01308">
    <property type="entry name" value="RICTOR_N"/>
    <property type="match status" value="1"/>
</dbReference>
<evidence type="ECO:0008006" key="9">
    <source>
        <dbReference type="Google" id="ProtNLM"/>
    </source>
</evidence>
<keyword evidence="8" id="KW-1185">Reference proteome</keyword>
<evidence type="ECO:0000259" key="4">
    <source>
        <dbReference type="SMART" id="SM01307"/>
    </source>
</evidence>
<keyword evidence="2" id="KW-0175">Coiled coil</keyword>
<dbReference type="InterPro" id="IPR028267">
    <property type="entry name" value="Pianissimo_N"/>
</dbReference>
<feature type="coiled-coil region" evidence="2">
    <location>
        <begin position="7"/>
        <end position="64"/>
    </location>
</feature>
<dbReference type="InterPro" id="IPR029452">
    <property type="entry name" value="RICTOR_V"/>
</dbReference>
<dbReference type="STRING" id="27342.A0A0H2S2J7"/>
<dbReference type="InterPro" id="IPR029451">
    <property type="entry name" value="RICTOR_M"/>
</dbReference>
<evidence type="ECO:0000256" key="2">
    <source>
        <dbReference type="SAM" id="Coils"/>
    </source>
</evidence>